<feature type="region of interest" description="Disordered" evidence="1">
    <location>
        <begin position="170"/>
        <end position="199"/>
    </location>
</feature>
<dbReference type="EMBL" id="JADCUA010000007">
    <property type="protein sequence ID" value="KAH9838218.1"/>
    <property type="molecule type" value="Genomic_DNA"/>
</dbReference>
<proteinExistence type="predicted"/>
<reference evidence="4 5" key="1">
    <citation type="journal article" date="2021" name="Environ. Microbiol.">
        <title>Gene family expansions and transcriptome signatures uncover fungal adaptations to wood decay.</title>
        <authorList>
            <person name="Hage H."/>
            <person name="Miyauchi S."/>
            <person name="Viragh M."/>
            <person name="Drula E."/>
            <person name="Min B."/>
            <person name="Chaduli D."/>
            <person name="Navarro D."/>
            <person name="Favel A."/>
            <person name="Norest M."/>
            <person name="Lesage-Meessen L."/>
            <person name="Balint B."/>
            <person name="Merenyi Z."/>
            <person name="de Eugenio L."/>
            <person name="Morin E."/>
            <person name="Martinez A.T."/>
            <person name="Baldrian P."/>
            <person name="Stursova M."/>
            <person name="Martinez M.J."/>
            <person name="Novotny C."/>
            <person name="Magnuson J.K."/>
            <person name="Spatafora J.W."/>
            <person name="Maurice S."/>
            <person name="Pangilinan J."/>
            <person name="Andreopoulos W."/>
            <person name="LaButti K."/>
            <person name="Hundley H."/>
            <person name="Na H."/>
            <person name="Kuo A."/>
            <person name="Barry K."/>
            <person name="Lipzen A."/>
            <person name="Henrissat B."/>
            <person name="Riley R."/>
            <person name="Ahrendt S."/>
            <person name="Nagy L.G."/>
            <person name="Grigoriev I.V."/>
            <person name="Martin F."/>
            <person name="Rosso M.N."/>
        </authorList>
    </citation>
    <scope>NUCLEOTIDE SEQUENCE [LARGE SCALE GENOMIC DNA]</scope>
    <source>
        <strain evidence="4 5">CIRM-BRFM 1785</strain>
    </source>
</reference>
<keyword evidence="5" id="KW-1185">Reference proteome</keyword>
<feature type="compositionally biased region" description="Basic and acidic residues" evidence="1">
    <location>
        <begin position="181"/>
        <end position="199"/>
    </location>
</feature>
<gene>
    <name evidence="3" type="ORF">C8Q71DRAFT_854322</name>
    <name evidence="4" type="ORF">C8Q71DRAFT_854343</name>
    <name evidence="2" type="ORF">C8Q71DRAFT_856182</name>
</gene>
<comment type="caution">
    <text evidence="4">The sequence shown here is derived from an EMBL/GenBank/DDBJ whole genome shotgun (WGS) entry which is preliminary data.</text>
</comment>
<protein>
    <submittedName>
        <fullName evidence="4">Uncharacterized protein</fullName>
    </submittedName>
</protein>
<dbReference type="Proteomes" id="UP000814176">
    <property type="component" value="Unassembled WGS sequence"/>
</dbReference>
<dbReference type="EMBL" id="JADCUA010000003">
    <property type="protein sequence ID" value="KAH9841970.1"/>
    <property type="molecule type" value="Genomic_DNA"/>
</dbReference>
<evidence type="ECO:0000313" key="2">
    <source>
        <dbReference type="EMBL" id="KAH9838218.1"/>
    </source>
</evidence>
<evidence type="ECO:0000256" key="1">
    <source>
        <dbReference type="SAM" id="MobiDB-lite"/>
    </source>
</evidence>
<name>A0ABQ8KT44_9APHY</name>
<dbReference type="RefSeq" id="XP_047783269.1">
    <property type="nucleotide sequence ID" value="XM_047927027.1"/>
</dbReference>
<dbReference type="EMBL" id="JADCUA010000003">
    <property type="protein sequence ID" value="KAH9841985.1"/>
    <property type="molecule type" value="Genomic_DNA"/>
</dbReference>
<evidence type="ECO:0000313" key="3">
    <source>
        <dbReference type="EMBL" id="KAH9841970.1"/>
    </source>
</evidence>
<sequence length="199" mass="22197">MSPEDRRAWQYNRARSPKPWHQLVLNLAPPTHAFPLLQLTPDPANTTEVVVGGRPAKSLGNGPIWTVMERPAVHIGSGHLITLKADGSQSGVGRLTVMTDLRRHWITWKIEGGPTTCNLRVPIPWARLSSSESDRHTQEYRLLKSLPPPHYSFIIDPDILYPNESPYEFEGGDDVLLPPESNKESEACDTKDSSEQGGF</sequence>
<dbReference type="GeneID" id="72007759"/>
<evidence type="ECO:0000313" key="5">
    <source>
        <dbReference type="Proteomes" id="UP000814176"/>
    </source>
</evidence>
<accession>A0ABQ8KT44</accession>
<organism evidence="4 5">
    <name type="scientific">Rhodofomes roseus</name>
    <dbReference type="NCBI Taxonomy" id="34475"/>
    <lineage>
        <taxon>Eukaryota</taxon>
        <taxon>Fungi</taxon>
        <taxon>Dikarya</taxon>
        <taxon>Basidiomycota</taxon>
        <taxon>Agaricomycotina</taxon>
        <taxon>Agaricomycetes</taxon>
        <taxon>Polyporales</taxon>
        <taxon>Rhodofomes</taxon>
    </lineage>
</organism>
<evidence type="ECO:0000313" key="4">
    <source>
        <dbReference type="EMBL" id="KAH9841985.1"/>
    </source>
</evidence>